<feature type="transmembrane region" description="Helical" evidence="1">
    <location>
        <begin position="58"/>
        <end position="76"/>
    </location>
</feature>
<dbReference type="SUPFAM" id="SSF88713">
    <property type="entry name" value="Glycoside hydrolase/deacetylase"/>
    <property type="match status" value="1"/>
</dbReference>
<feature type="transmembrane region" description="Helical" evidence="1">
    <location>
        <begin position="20"/>
        <end position="38"/>
    </location>
</feature>
<proteinExistence type="predicted"/>
<dbReference type="Gene3D" id="3.20.20.370">
    <property type="entry name" value="Glycoside hydrolase/deacetylase"/>
    <property type="match status" value="1"/>
</dbReference>
<feature type="transmembrane region" description="Helical" evidence="1">
    <location>
        <begin position="96"/>
        <end position="117"/>
    </location>
</feature>
<keyword evidence="1" id="KW-0812">Transmembrane</keyword>
<reference evidence="3 4" key="1">
    <citation type="submission" date="2018-10" db="EMBL/GenBank/DDBJ databases">
        <title>Thermophilic Lithotrophy and Phototrophy in an Intertidal, Iron-rich, Geothermal Spring.</title>
        <authorList>
            <person name="Ward L.M."/>
            <person name="Idei A."/>
            <person name="Nakagawa M."/>
            <person name="Ueno Y."/>
            <person name="Fischer W."/>
            <person name="Mcglynn S.E."/>
        </authorList>
    </citation>
    <scope>NUCLEOTIDE SEQUENCE [LARGE SCALE GENOMIC DNA]</scope>
    <source>
        <strain evidence="3">J137</strain>
    </source>
</reference>
<dbReference type="Proteomes" id="UP000269410">
    <property type="component" value="Unassembled WGS sequence"/>
</dbReference>
<feature type="transmembrane region" description="Helical" evidence="1">
    <location>
        <begin position="289"/>
        <end position="310"/>
    </location>
</feature>
<dbReference type="AlphaFoldDB" id="A0A3M0YY94"/>
<feature type="transmembrane region" description="Helical" evidence="1">
    <location>
        <begin position="137"/>
        <end position="163"/>
    </location>
</feature>
<keyword evidence="1" id="KW-0472">Membrane</keyword>
<evidence type="ECO:0000313" key="4">
    <source>
        <dbReference type="Proteomes" id="UP000269410"/>
    </source>
</evidence>
<feature type="transmembrane region" description="Helical" evidence="1">
    <location>
        <begin position="170"/>
        <end position="191"/>
    </location>
</feature>
<evidence type="ECO:0000313" key="3">
    <source>
        <dbReference type="EMBL" id="RMD77022.1"/>
    </source>
</evidence>
<dbReference type="GO" id="GO:0005975">
    <property type="term" value="P:carbohydrate metabolic process"/>
    <property type="evidence" value="ECO:0007669"/>
    <property type="project" value="InterPro"/>
</dbReference>
<comment type="caution">
    <text evidence="3">The sequence shown here is derived from an EMBL/GenBank/DDBJ whole genome shotgun (WGS) entry which is preliminary data.</text>
</comment>
<feature type="transmembrane region" description="Helical" evidence="1">
    <location>
        <begin position="403"/>
        <end position="424"/>
    </location>
</feature>
<accession>A0A3M0YY94</accession>
<feature type="domain" description="Acyltransferase 3" evidence="2">
    <location>
        <begin position="16"/>
        <end position="381"/>
    </location>
</feature>
<dbReference type="Pfam" id="PF01757">
    <property type="entry name" value="Acyl_transf_3"/>
    <property type="match status" value="1"/>
</dbReference>
<feature type="transmembrane region" description="Helical" evidence="1">
    <location>
        <begin position="251"/>
        <end position="269"/>
    </location>
</feature>
<dbReference type="InterPro" id="IPR002656">
    <property type="entry name" value="Acyl_transf_3_dom"/>
</dbReference>
<dbReference type="EMBL" id="RFKV01000073">
    <property type="protein sequence ID" value="RMD77022.1"/>
    <property type="molecule type" value="Genomic_DNA"/>
</dbReference>
<gene>
    <name evidence="3" type="ORF">D6810_02215</name>
</gene>
<dbReference type="GO" id="GO:0016747">
    <property type="term" value="F:acyltransferase activity, transferring groups other than amino-acyl groups"/>
    <property type="evidence" value="ECO:0007669"/>
    <property type="project" value="InterPro"/>
</dbReference>
<feature type="transmembrane region" description="Helical" evidence="1">
    <location>
        <begin position="222"/>
        <end position="239"/>
    </location>
</feature>
<name>A0A3M0YY94_9BACT</name>
<feature type="transmembrane region" description="Helical" evidence="1">
    <location>
        <begin position="331"/>
        <end position="351"/>
    </location>
</feature>
<evidence type="ECO:0000256" key="1">
    <source>
        <dbReference type="SAM" id="Phobius"/>
    </source>
</evidence>
<protein>
    <submittedName>
        <fullName evidence="3">DUF1624 domain-containing protein</fullName>
    </submittedName>
</protein>
<dbReference type="InterPro" id="IPR011330">
    <property type="entry name" value="Glyco_hydro/deAcase_b/a-brl"/>
</dbReference>
<sequence length="991" mass="114155">MSYLIGDISTVKRFKILDVLRGFAVLSMIFAHVVAFFWRGNNEGFGSVINRIGDFGGIISFTLFLFLSGAAVQISFLDRYQTAVSSEAKLFLRKKFFLRCVKIIIIYFLIAPVSIFVTSTYLSLPVSIEWLVVALRILFFGVIPGFVEFLIAFFIFQLSVVLFPRLFQRISASITLIFLTGSIFWLLGTLFSQVSTGNVYLDGLKSVFAGHHSTINGNTFPVFQYLIIFLLGLGFGRLIQKTLFRFIKFKVVFVTFLVLLSATVSIYLLDQVFSVSLFKMSQMEGRFPPQLGFLVFSSFLVATVFLVYICTEKYTPALLKILLYKIGKQSLGYFVIHTLCLFLFVLLQKSGSPIIFVTTDDPFYLLLLYFLLVCITAFLVSLKNFIKSKVLSDEESTLSSVVWFFNPSILRIVVILTSLSLIFVSSFSGNSNKVNANEYTIKKKLISESEWPVWWDNSYKGFYQLVAKSDLFPGVWSAISVPLNELRSQSLILKDDASDVILVRFNERLGNFEIFPAYYEARGNDLIIFFRNFEVISKADDKYFVYFGNEYPTKRLISNEKFLNEPRIDFDFQRKDKVVNNILSKINRKWHIKKLSRAFNRATLQFDVTVPQAYLSPNTTVVYTVEGTSLKGRMQKIAENSYKANVLVSDLEPGVYKISASILNFSDGIKIVKTHSIPFYVSYPLYVAWTMDWEGWDVSDDNLNEIASIANKYKIPITHFFNPRIYVKNQFTINPISEERAQYITRWVSDRKRLFLDEIGMHIHMWSDMVQEVGVTPRQQYIVGTYGVDVPTYVYTEDELVKIFEWGRSKLAENGLGVPISYRTGAWMSGVNVLKAAERSAFKIDSSGRTSGRVNPTFPNSTPVPWNLKSTTRPYRPNKDDINKWDKPLSERMNIWEFPNNGADSYWFSAEVLISRFNDNYPRKGEILYVPNVVNYLSHPHWFVSYDRWKIRKLFDYIGQFLLSEDLGPVVYETLERIYADWEKDKFYNGD</sequence>
<feature type="transmembrane region" description="Helical" evidence="1">
    <location>
        <begin position="363"/>
        <end position="382"/>
    </location>
</feature>
<keyword evidence="1" id="KW-1133">Transmembrane helix</keyword>
<evidence type="ECO:0000259" key="2">
    <source>
        <dbReference type="Pfam" id="PF01757"/>
    </source>
</evidence>
<organism evidence="3 4">
    <name type="scientific">Candidatus Dojkabacteria bacterium</name>
    <dbReference type="NCBI Taxonomy" id="2099670"/>
    <lineage>
        <taxon>Bacteria</taxon>
        <taxon>Candidatus Dojkabacteria</taxon>
    </lineage>
</organism>